<evidence type="ECO:0000256" key="1">
    <source>
        <dbReference type="SAM" id="Coils"/>
    </source>
</evidence>
<sequence length="239" mass="26843">MPTTRNKLSSFFSVAMASPYFSHLPSPDDSDIDAIISEATDLCVLEQIAALNTAHLSDSTLPTDLESRFRKLKTFPGADPRPHHPSHCSLQEKENIPTSSIQPEKFEESGESKTEIFSTASPEPERLKDYKKELRDEVGASPAVDRRSPSPTRVICCFGCSPKKMVQRRKGKQCEEIFLDFGVSSMKEQRRKLEKVLKEQERASKEVEKMVEVMEEAAARMNAEALDELMSGDGDIEFK</sequence>
<protein>
    <submittedName>
        <fullName evidence="3">Uncharacterized protein</fullName>
    </submittedName>
</protein>
<dbReference type="PANTHER" id="PTHR35692:SF1">
    <property type="entry name" value="F26F24.11"/>
    <property type="match status" value="1"/>
</dbReference>
<keyword evidence="4" id="KW-1185">Reference proteome</keyword>
<dbReference type="PANTHER" id="PTHR35692">
    <property type="entry name" value="F26F24.11"/>
    <property type="match status" value="1"/>
</dbReference>
<name>A0AAV7H2M8_DENCH</name>
<organism evidence="3 4">
    <name type="scientific">Dendrobium chrysotoxum</name>
    <name type="common">Orchid</name>
    <dbReference type="NCBI Taxonomy" id="161865"/>
    <lineage>
        <taxon>Eukaryota</taxon>
        <taxon>Viridiplantae</taxon>
        <taxon>Streptophyta</taxon>
        <taxon>Embryophyta</taxon>
        <taxon>Tracheophyta</taxon>
        <taxon>Spermatophyta</taxon>
        <taxon>Magnoliopsida</taxon>
        <taxon>Liliopsida</taxon>
        <taxon>Asparagales</taxon>
        <taxon>Orchidaceae</taxon>
        <taxon>Epidendroideae</taxon>
        <taxon>Malaxideae</taxon>
        <taxon>Dendrobiinae</taxon>
        <taxon>Dendrobium</taxon>
    </lineage>
</organism>
<evidence type="ECO:0000313" key="4">
    <source>
        <dbReference type="Proteomes" id="UP000775213"/>
    </source>
</evidence>
<keyword evidence="1" id="KW-0175">Coiled coil</keyword>
<dbReference type="EMBL" id="JAGFBR010000008">
    <property type="protein sequence ID" value="KAH0463167.1"/>
    <property type="molecule type" value="Genomic_DNA"/>
</dbReference>
<feature type="coiled-coil region" evidence="1">
    <location>
        <begin position="183"/>
        <end position="224"/>
    </location>
</feature>
<feature type="region of interest" description="Disordered" evidence="2">
    <location>
        <begin position="74"/>
        <end position="127"/>
    </location>
</feature>
<feature type="compositionally biased region" description="Basic and acidic residues" evidence="2">
    <location>
        <begin position="104"/>
        <end position="114"/>
    </location>
</feature>
<dbReference type="AlphaFoldDB" id="A0AAV7H2M8"/>
<proteinExistence type="predicted"/>
<evidence type="ECO:0000313" key="3">
    <source>
        <dbReference type="EMBL" id="KAH0463167.1"/>
    </source>
</evidence>
<gene>
    <name evidence="3" type="ORF">IEQ34_007749</name>
</gene>
<reference evidence="3 4" key="1">
    <citation type="journal article" date="2021" name="Hortic Res">
        <title>Chromosome-scale assembly of the Dendrobium chrysotoxum genome enhances the understanding of orchid evolution.</title>
        <authorList>
            <person name="Zhang Y."/>
            <person name="Zhang G.Q."/>
            <person name="Zhang D."/>
            <person name="Liu X.D."/>
            <person name="Xu X.Y."/>
            <person name="Sun W.H."/>
            <person name="Yu X."/>
            <person name="Zhu X."/>
            <person name="Wang Z.W."/>
            <person name="Zhao X."/>
            <person name="Zhong W.Y."/>
            <person name="Chen H."/>
            <person name="Yin W.L."/>
            <person name="Huang T."/>
            <person name="Niu S.C."/>
            <person name="Liu Z.J."/>
        </authorList>
    </citation>
    <scope>NUCLEOTIDE SEQUENCE [LARGE SCALE GENOMIC DNA]</scope>
    <source>
        <strain evidence="3">Lindl</strain>
    </source>
</reference>
<evidence type="ECO:0000256" key="2">
    <source>
        <dbReference type="SAM" id="MobiDB-lite"/>
    </source>
</evidence>
<accession>A0AAV7H2M8</accession>
<comment type="caution">
    <text evidence="3">The sequence shown here is derived from an EMBL/GenBank/DDBJ whole genome shotgun (WGS) entry which is preliminary data.</text>
</comment>
<dbReference type="Proteomes" id="UP000775213">
    <property type="component" value="Unassembled WGS sequence"/>
</dbReference>